<dbReference type="Gene3D" id="1.10.1450.10">
    <property type="entry name" value="Tetraspanin"/>
    <property type="match status" value="1"/>
</dbReference>
<evidence type="ECO:0000256" key="7">
    <source>
        <dbReference type="RuleBase" id="RU361218"/>
    </source>
</evidence>
<dbReference type="SUPFAM" id="SSF48652">
    <property type="entry name" value="Tetraspanin"/>
    <property type="match status" value="1"/>
</dbReference>
<evidence type="ECO:0000256" key="4">
    <source>
        <dbReference type="ARBA" id="ARBA00022989"/>
    </source>
</evidence>
<dbReference type="PRINTS" id="PR00259">
    <property type="entry name" value="TMFOUR"/>
</dbReference>
<dbReference type="PANTHER" id="PTHR19282:SF252">
    <property type="entry name" value="TETRASPANIN"/>
    <property type="match status" value="1"/>
</dbReference>
<evidence type="ECO:0000256" key="3">
    <source>
        <dbReference type="ARBA" id="ARBA00022692"/>
    </source>
</evidence>
<dbReference type="PANTHER" id="PTHR19282">
    <property type="entry name" value="TETRASPANIN"/>
    <property type="match status" value="1"/>
</dbReference>
<accession>A0A6J8AA17</accession>
<evidence type="ECO:0000256" key="2">
    <source>
        <dbReference type="ARBA" id="ARBA00006840"/>
    </source>
</evidence>
<feature type="transmembrane region" description="Helical" evidence="7">
    <location>
        <begin position="222"/>
        <end position="245"/>
    </location>
</feature>
<dbReference type="InterPro" id="IPR008952">
    <property type="entry name" value="Tetraspanin_EC2_sf"/>
</dbReference>
<feature type="transmembrane region" description="Helical" evidence="7">
    <location>
        <begin position="63"/>
        <end position="84"/>
    </location>
</feature>
<organism evidence="8 9">
    <name type="scientific">Mytilus coruscus</name>
    <name type="common">Sea mussel</name>
    <dbReference type="NCBI Taxonomy" id="42192"/>
    <lineage>
        <taxon>Eukaryota</taxon>
        <taxon>Metazoa</taxon>
        <taxon>Spiralia</taxon>
        <taxon>Lophotrochozoa</taxon>
        <taxon>Mollusca</taxon>
        <taxon>Bivalvia</taxon>
        <taxon>Autobranchia</taxon>
        <taxon>Pteriomorphia</taxon>
        <taxon>Mytilida</taxon>
        <taxon>Mytiloidea</taxon>
        <taxon>Mytilidae</taxon>
        <taxon>Mytilinae</taxon>
        <taxon>Mytilus</taxon>
    </lineage>
</organism>
<comment type="subcellular location">
    <subcellularLocation>
        <location evidence="1 7">Membrane</location>
        <topology evidence="1 7">Multi-pass membrane protein</topology>
    </subcellularLocation>
</comment>
<dbReference type="Pfam" id="PF00335">
    <property type="entry name" value="Tetraspanin"/>
    <property type="match status" value="1"/>
</dbReference>
<proteinExistence type="inferred from homology"/>
<comment type="similarity">
    <text evidence="2 7">Belongs to the tetraspanin (TM4SF) family.</text>
</comment>
<keyword evidence="4 7" id="KW-1133">Transmembrane helix</keyword>
<keyword evidence="9" id="KW-1185">Reference proteome</keyword>
<protein>
    <recommendedName>
        <fullName evidence="7">Tetraspanin</fullName>
    </recommendedName>
</protein>
<reference evidence="8 9" key="1">
    <citation type="submission" date="2020-06" db="EMBL/GenBank/DDBJ databases">
        <authorList>
            <person name="Li R."/>
            <person name="Bekaert M."/>
        </authorList>
    </citation>
    <scope>NUCLEOTIDE SEQUENCE [LARGE SCALE GENOMIC DNA]</scope>
    <source>
        <strain evidence="9">wild</strain>
    </source>
</reference>
<dbReference type="PIRSF" id="PIRSF002419">
    <property type="entry name" value="Tetraspanin"/>
    <property type="match status" value="1"/>
</dbReference>
<sequence length="257" mass="27725">MPGKMGSAMATGPAVACMKTLLMVFNFLFWVTGIAILALGIWTKVDLYKYMELSSIYYKESPYILIGVGVAIVVVGSLGCCCTIKGNTILLYTYAAFLIVIFVVMLATGAAGFAYKGKLEKGFRDGLKNALKQYGNDTEISKGMDDLQQKLKCCGSDDYTDWFTTTFAGGEKKVPTSCCKDGKSTCQHTNLPDLPPTNATLEIYTLGCYGTVLDFMQGNMGIIGGVALGISFLQLFGALFACCLAKNINKSKYEQVA</sequence>
<dbReference type="GO" id="GO:0005886">
    <property type="term" value="C:plasma membrane"/>
    <property type="evidence" value="ECO:0007669"/>
    <property type="project" value="TreeGrafter"/>
</dbReference>
<gene>
    <name evidence="8" type="ORF">MCOR_4979</name>
</gene>
<dbReference type="InterPro" id="IPR000301">
    <property type="entry name" value="Tetraspanin_animals"/>
</dbReference>
<keyword evidence="5 7" id="KW-0472">Membrane</keyword>
<feature type="disulfide bond" evidence="6">
    <location>
        <begin position="154"/>
        <end position="179"/>
    </location>
</feature>
<dbReference type="InterPro" id="IPR018499">
    <property type="entry name" value="Tetraspanin/Peripherin"/>
</dbReference>
<feature type="transmembrane region" description="Helical" evidence="7">
    <location>
        <begin position="21"/>
        <end position="43"/>
    </location>
</feature>
<evidence type="ECO:0000256" key="6">
    <source>
        <dbReference type="PIRSR" id="PIRSR002419-1"/>
    </source>
</evidence>
<keyword evidence="3 7" id="KW-0812">Transmembrane</keyword>
<dbReference type="OrthoDB" id="9972904at2759"/>
<dbReference type="Proteomes" id="UP000507470">
    <property type="component" value="Unassembled WGS sequence"/>
</dbReference>
<evidence type="ECO:0000256" key="1">
    <source>
        <dbReference type="ARBA" id="ARBA00004141"/>
    </source>
</evidence>
<evidence type="ECO:0000313" key="8">
    <source>
        <dbReference type="EMBL" id="CAC5363627.1"/>
    </source>
</evidence>
<evidence type="ECO:0000256" key="5">
    <source>
        <dbReference type="ARBA" id="ARBA00023136"/>
    </source>
</evidence>
<dbReference type="EMBL" id="CACVKT020000904">
    <property type="protein sequence ID" value="CAC5363627.1"/>
    <property type="molecule type" value="Genomic_DNA"/>
</dbReference>
<name>A0A6J8AA17_MYTCO</name>
<dbReference type="AlphaFoldDB" id="A0A6J8AA17"/>
<dbReference type="FunFam" id="1.10.1450.10:FF:000029">
    <property type="entry name" value="Tetraspanin"/>
    <property type="match status" value="1"/>
</dbReference>
<keyword evidence="6" id="KW-1015">Disulfide bond</keyword>
<feature type="transmembrane region" description="Helical" evidence="7">
    <location>
        <begin position="91"/>
        <end position="115"/>
    </location>
</feature>
<evidence type="ECO:0000313" key="9">
    <source>
        <dbReference type="Proteomes" id="UP000507470"/>
    </source>
</evidence>